<evidence type="ECO:0000256" key="2">
    <source>
        <dbReference type="ARBA" id="ARBA00022692"/>
    </source>
</evidence>
<dbReference type="PANTHER" id="PTHR24365">
    <property type="entry name" value="TOLL-LIKE RECEPTOR"/>
    <property type="match status" value="1"/>
</dbReference>
<protein>
    <recommendedName>
        <fullName evidence="6">TIR domain-containing protein</fullName>
    </recommendedName>
</protein>
<name>R7T710_CAPTE</name>
<keyword evidence="4" id="KW-1133">Transmembrane helix</keyword>
<evidence type="ECO:0000313" key="7">
    <source>
        <dbReference type="EMBL" id="ELT89350.1"/>
    </source>
</evidence>
<keyword evidence="2" id="KW-0812">Transmembrane</keyword>
<evidence type="ECO:0000313" key="9">
    <source>
        <dbReference type="Proteomes" id="UP000014760"/>
    </source>
</evidence>
<reference evidence="9" key="1">
    <citation type="submission" date="2012-12" db="EMBL/GenBank/DDBJ databases">
        <authorList>
            <person name="Hellsten U."/>
            <person name="Grimwood J."/>
            <person name="Chapman J.A."/>
            <person name="Shapiro H."/>
            <person name="Aerts A."/>
            <person name="Otillar R.P."/>
            <person name="Terry A.Y."/>
            <person name="Boore J.L."/>
            <person name="Simakov O."/>
            <person name="Marletaz F."/>
            <person name="Cho S.-J."/>
            <person name="Edsinger-Gonzales E."/>
            <person name="Havlak P."/>
            <person name="Kuo D.-H."/>
            <person name="Larsson T."/>
            <person name="Lv J."/>
            <person name="Arendt D."/>
            <person name="Savage R."/>
            <person name="Osoegawa K."/>
            <person name="de Jong P."/>
            <person name="Lindberg D.R."/>
            <person name="Seaver E.C."/>
            <person name="Weisblat D.A."/>
            <person name="Putnam N.H."/>
            <person name="Grigoriev I.V."/>
            <person name="Rokhsar D.S."/>
        </authorList>
    </citation>
    <scope>NUCLEOTIDE SEQUENCE</scope>
    <source>
        <strain evidence="9">I ESC-2004</strain>
    </source>
</reference>
<dbReference type="GO" id="GO:0007165">
    <property type="term" value="P:signal transduction"/>
    <property type="evidence" value="ECO:0007669"/>
    <property type="project" value="InterPro"/>
</dbReference>
<dbReference type="EMBL" id="KB311417">
    <property type="protein sequence ID" value="ELT89350.1"/>
    <property type="molecule type" value="Genomic_DNA"/>
</dbReference>
<keyword evidence="9" id="KW-1185">Reference proteome</keyword>
<dbReference type="Pfam" id="PF13676">
    <property type="entry name" value="TIR_2"/>
    <property type="match status" value="1"/>
</dbReference>
<dbReference type="EnsemblMetazoa" id="CapteT80389">
    <property type="protein sequence ID" value="CapteP80389"/>
    <property type="gene ID" value="CapteG80389"/>
</dbReference>
<gene>
    <name evidence="7" type="ORF">CAPTEDRAFT_80389</name>
</gene>
<dbReference type="OMA" id="CMFEFEK"/>
<dbReference type="SUPFAM" id="SSF52200">
    <property type="entry name" value="Toll/Interleukin receptor TIR domain"/>
    <property type="match status" value="1"/>
</dbReference>
<dbReference type="InterPro" id="IPR000157">
    <property type="entry name" value="TIR_dom"/>
</dbReference>
<reference evidence="7 9" key="2">
    <citation type="journal article" date="2013" name="Nature">
        <title>Insights into bilaterian evolution from three spiralian genomes.</title>
        <authorList>
            <person name="Simakov O."/>
            <person name="Marletaz F."/>
            <person name="Cho S.J."/>
            <person name="Edsinger-Gonzales E."/>
            <person name="Havlak P."/>
            <person name="Hellsten U."/>
            <person name="Kuo D.H."/>
            <person name="Larsson T."/>
            <person name="Lv J."/>
            <person name="Arendt D."/>
            <person name="Savage R."/>
            <person name="Osoegawa K."/>
            <person name="de Jong P."/>
            <person name="Grimwood J."/>
            <person name="Chapman J.A."/>
            <person name="Shapiro H."/>
            <person name="Aerts A."/>
            <person name="Otillar R.P."/>
            <person name="Terry A.Y."/>
            <person name="Boore J.L."/>
            <person name="Grigoriev I.V."/>
            <person name="Lindberg D.R."/>
            <person name="Seaver E.C."/>
            <person name="Weisblat D.A."/>
            <person name="Putnam N.H."/>
            <person name="Rokhsar D.S."/>
        </authorList>
    </citation>
    <scope>NUCLEOTIDE SEQUENCE</scope>
    <source>
        <strain evidence="7 9">I ESC-2004</strain>
    </source>
</reference>
<proteinExistence type="predicted"/>
<evidence type="ECO:0000256" key="4">
    <source>
        <dbReference type="ARBA" id="ARBA00022989"/>
    </source>
</evidence>
<evidence type="ECO:0000256" key="5">
    <source>
        <dbReference type="ARBA" id="ARBA00023136"/>
    </source>
</evidence>
<feature type="domain" description="TIR" evidence="6">
    <location>
        <begin position="1"/>
        <end position="77"/>
    </location>
</feature>
<keyword evidence="5" id="KW-0472">Membrane</keyword>
<dbReference type="InterPro" id="IPR035897">
    <property type="entry name" value="Toll_tir_struct_dom_sf"/>
</dbReference>
<dbReference type="PRINTS" id="PR01537">
    <property type="entry name" value="INTRLKN1R1F"/>
</dbReference>
<comment type="subcellular location">
    <subcellularLocation>
        <location evidence="1">Membrane</location>
    </subcellularLocation>
</comment>
<dbReference type="Gene3D" id="3.40.50.10140">
    <property type="entry name" value="Toll/interleukin-1 receptor homology (TIR) domain"/>
    <property type="match status" value="1"/>
</dbReference>
<organism evidence="7">
    <name type="scientific">Capitella teleta</name>
    <name type="common">Polychaete worm</name>
    <dbReference type="NCBI Taxonomy" id="283909"/>
    <lineage>
        <taxon>Eukaryota</taxon>
        <taxon>Metazoa</taxon>
        <taxon>Spiralia</taxon>
        <taxon>Lophotrochozoa</taxon>
        <taxon>Annelida</taxon>
        <taxon>Polychaeta</taxon>
        <taxon>Sedentaria</taxon>
        <taxon>Scolecida</taxon>
        <taxon>Capitellidae</taxon>
        <taxon>Capitella</taxon>
    </lineage>
</organism>
<reference evidence="8" key="3">
    <citation type="submission" date="2015-06" db="UniProtKB">
        <authorList>
            <consortium name="EnsemblMetazoa"/>
        </authorList>
    </citation>
    <scope>IDENTIFICATION</scope>
</reference>
<evidence type="ECO:0000256" key="3">
    <source>
        <dbReference type="ARBA" id="ARBA00022729"/>
    </source>
</evidence>
<accession>R7T710</accession>
<dbReference type="GO" id="GO:0038023">
    <property type="term" value="F:signaling receptor activity"/>
    <property type="evidence" value="ECO:0007669"/>
    <property type="project" value="TreeGrafter"/>
</dbReference>
<feature type="non-terminal residue" evidence="7">
    <location>
        <position position="77"/>
    </location>
</feature>
<dbReference type="PROSITE" id="PS50104">
    <property type="entry name" value="TIR"/>
    <property type="match status" value="1"/>
</dbReference>
<dbReference type="HOGENOM" id="CLU_053932_5_1_1"/>
<evidence type="ECO:0000256" key="1">
    <source>
        <dbReference type="ARBA" id="ARBA00004370"/>
    </source>
</evidence>
<dbReference type="AlphaFoldDB" id="R7T710"/>
<dbReference type="EMBL" id="AMQN01003299">
    <property type="status" value="NOT_ANNOTATED_CDS"/>
    <property type="molecule type" value="Genomic_DNA"/>
</dbReference>
<evidence type="ECO:0000313" key="8">
    <source>
        <dbReference type="EnsemblMetazoa" id="CapteP80389"/>
    </source>
</evidence>
<feature type="non-terminal residue" evidence="7">
    <location>
        <position position="1"/>
    </location>
</feature>
<dbReference type="PANTHER" id="PTHR24365:SF541">
    <property type="entry name" value="PROTEIN TOLL-RELATED"/>
    <property type="match status" value="1"/>
</dbReference>
<sequence length="77" mass="8863">LEGEHGFACCVHNRDFLPGERFLDQMGECMNASRRVLCFLSPSFLDSNYCIWEFTHALEGDVQRGRKRLAVIMLEPV</sequence>
<dbReference type="GO" id="GO:0005886">
    <property type="term" value="C:plasma membrane"/>
    <property type="evidence" value="ECO:0007669"/>
    <property type="project" value="TreeGrafter"/>
</dbReference>
<evidence type="ECO:0000259" key="6">
    <source>
        <dbReference type="PROSITE" id="PS50104"/>
    </source>
</evidence>
<keyword evidence="3" id="KW-0732">Signal</keyword>
<dbReference type="STRING" id="283909.R7T710"/>
<dbReference type="Proteomes" id="UP000014760">
    <property type="component" value="Unassembled WGS sequence"/>
</dbReference>
<dbReference type="OrthoDB" id="1421090at2759"/>